<accession>A0A2J0Q7E1</accession>
<dbReference type="GO" id="GO:0005737">
    <property type="term" value="C:cytoplasm"/>
    <property type="evidence" value="ECO:0007669"/>
    <property type="project" value="UniProtKB-SubCell"/>
</dbReference>
<protein>
    <submittedName>
        <fullName evidence="8">UDP-N-acetylmuramoyl-L-alanine--D-glutamate ligase</fullName>
    </submittedName>
</protein>
<evidence type="ECO:0000313" key="8">
    <source>
        <dbReference type="EMBL" id="PJE50997.1"/>
    </source>
</evidence>
<dbReference type="GO" id="GO:0005524">
    <property type="term" value="F:ATP binding"/>
    <property type="evidence" value="ECO:0007669"/>
    <property type="project" value="UniProtKB-KW"/>
</dbReference>
<dbReference type="InterPro" id="IPR036565">
    <property type="entry name" value="Mur-like_cat_sf"/>
</dbReference>
<dbReference type="SUPFAM" id="SSF53244">
    <property type="entry name" value="MurD-like peptide ligases, peptide-binding domain"/>
    <property type="match status" value="1"/>
</dbReference>
<dbReference type="GO" id="GO:0008764">
    <property type="term" value="F:UDP-N-acetylmuramoylalanine-D-glutamate ligase activity"/>
    <property type="evidence" value="ECO:0007669"/>
    <property type="project" value="InterPro"/>
</dbReference>
<dbReference type="Gene3D" id="3.40.50.720">
    <property type="entry name" value="NAD(P)-binding Rossmann-like Domain"/>
    <property type="match status" value="1"/>
</dbReference>
<dbReference type="AlphaFoldDB" id="A0A2J0Q7E1"/>
<evidence type="ECO:0000256" key="3">
    <source>
        <dbReference type="ARBA" id="ARBA00022490"/>
    </source>
</evidence>
<comment type="subcellular location">
    <subcellularLocation>
        <location evidence="1">Cytoplasm</location>
    </subcellularLocation>
</comment>
<evidence type="ECO:0000256" key="1">
    <source>
        <dbReference type="ARBA" id="ARBA00004496"/>
    </source>
</evidence>
<dbReference type="Pfam" id="PF08245">
    <property type="entry name" value="Mur_ligase_M"/>
    <property type="match status" value="1"/>
</dbReference>
<name>A0A2J0Q7E1_9BACT</name>
<dbReference type="NCBIfam" id="TIGR01087">
    <property type="entry name" value="murD"/>
    <property type="match status" value="1"/>
</dbReference>
<dbReference type="Pfam" id="PF21799">
    <property type="entry name" value="MurD-like_N"/>
    <property type="match status" value="1"/>
</dbReference>
<dbReference type="UniPathway" id="UPA00219"/>
<keyword evidence="3" id="KW-0963">Cytoplasm</keyword>
<dbReference type="GO" id="GO:0009252">
    <property type="term" value="P:peptidoglycan biosynthetic process"/>
    <property type="evidence" value="ECO:0007669"/>
    <property type="project" value="UniProtKB-UniPathway"/>
</dbReference>
<gene>
    <name evidence="8" type="primary">murD</name>
    <name evidence="8" type="ORF">COV29_01820</name>
</gene>
<dbReference type="PANTHER" id="PTHR43692:SF1">
    <property type="entry name" value="UDP-N-ACETYLMURAMOYLALANINE--D-GLUTAMATE LIGASE"/>
    <property type="match status" value="1"/>
</dbReference>
<dbReference type="InterPro" id="IPR036615">
    <property type="entry name" value="Mur_ligase_C_dom_sf"/>
</dbReference>
<feature type="domain" description="Mur ligase central" evidence="7">
    <location>
        <begin position="123"/>
        <end position="309"/>
    </location>
</feature>
<proteinExistence type="predicted"/>
<evidence type="ECO:0000256" key="2">
    <source>
        <dbReference type="ARBA" id="ARBA00004752"/>
    </source>
</evidence>
<evidence type="ECO:0000256" key="5">
    <source>
        <dbReference type="ARBA" id="ARBA00022741"/>
    </source>
</evidence>
<dbReference type="SUPFAM" id="SSF53623">
    <property type="entry name" value="MurD-like peptide ligases, catalytic domain"/>
    <property type="match status" value="1"/>
</dbReference>
<keyword evidence="5" id="KW-0547">Nucleotide-binding</keyword>
<dbReference type="GO" id="GO:0008360">
    <property type="term" value="P:regulation of cell shape"/>
    <property type="evidence" value="ECO:0007669"/>
    <property type="project" value="InterPro"/>
</dbReference>
<dbReference type="PANTHER" id="PTHR43692">
    <property type="entry name" value="UDP-N-ACETYLMURAMOYLALANINE--D-GLUTAMATE LIGASE"/>
    <property type="match status" value="1"/>
</dbReference>
<dbReference type="InterPro" id="IPR013221">
    <property type="entry name" value="Mur_ligase_cen"/>
</dbReference>
<organism evidence="8 9">
    <name type="scientific">Candidatus Yanofskybacteria bacterium CG10_big_fil_rev_8_21_14_0_10_36_16</name>
    <dbReference type="NCBI Taxonomy" id="1975096"/>
    <lineage>
        <taxon>Bacteria</taxon>
        <taxon>Candidatus Yanofskyibacteriota</taxon>
    </lineage>
</organism>
<sequence length="487" mass="55669">MLKESNNFIKNKKVLLMGLGTLGGGLATAKWLLKHGAILTITDLRDSSKLKNTLDNLKKIKKPIKYVLGEHKKEDFLQNDIIVVNPGVSFRNKFLILAKKHGKQIENELTLFYKICPARTLGVTGTRGKTTTVHWLRHFLQAKHPKATLAGNFTKHPLLEMVDKYKGNAPIVLELPSFLLEFLSFVKISPDVAVITNIYKDHLNRYRGIKDYAETKANIFRYQNKDQTLILNENNNWTKFFKEKKPKSKILFFSLTPFSDNQNGIYIDKNLSIYVKKGKNEKLFYDAQIFIERWGRHNLENLLASTLAASSFGVPLPKIIKKIESLPQVPFRQEVVFKNRKLEIINDTTATSPDASIAAVQRFRRKNAKLILITGGTDADLDYKGWAVEIKKTLPEKDVVFIEGSATDKMLKELNFKNPRVYKMLDVCFFQAMKSIGKGDKRNIILFSPGAKSFEKFKHEFDRGEQFNALVKKVKSALGESKARWVK</sequence>
<dbReference type="Gene3D" id="3.40.1190.10">
    <property type="entry name" value="Mur-like, catalytic domain"/>
    <property type="match status" value="1"/>
</dbReference>
<keyword evidence="4 8" id="KW-0436">Ligase</keyword>
<evidence type="ECO:0000256" key="6">
    <source>
        <dbReference type="ARBA" id="ARBA00022840"/>
    </source>
</evidence>
<keyword evidence="6" id="KW-0067">ATP-binding</keyword>
<evidence type="ECO:0000313" key="9">
    <source>
        <dbReference type="Proteomes" id="UP000228496"/>
    </source>
</evidence>
<dbReference type="EMBL" id="PCXQ01000004">
    <property type="protein sequence ID" value="PJE50997.1"/>
    <property type="molecule type" value="Genomic_DNA"/>
</dbReference>
<evidence type="ECO:0000256" key="4">
    <source>
        <dbReference type="ARBA" id="ARBA00022598"/>
    </source>
</evidence>
<dbReference type="GO" id="GO:0051301">
    <property type="term" value="P:cell division"/>
    <property type="evidence" value="ECO:0007669"/>
    <property type="project" value="InterPro"/>
</dbReference>
<dbReference type="Gene3D" id="3.90.190.20">
    <property type="entry name" value="Mur ligase, C-terminal domain"/>
    <property type="match status" value="1"/>
</dbReference>
<dbReference type="Proteomes" id="UP000228496">
    <property type="component" value="Unassembled WGS sequence"/>
</dbReference>
<evidence type="ECO:0000259" key="7">
    <source>
        <dbReference type="Pfam" id="PF08245"/>
    </source>
</evidence>
<comment type="pathway">
    <text evidence="2">Cell wall biogenesis; peptidoglycan biosynthesis.</text>
</comment>
<reference evidence="8 9" key="1">
    <citation type="submission" date="2017-09" db="EMBL/GenBank/DDBJ databases">
        <title>Depth-based differentiation of microbial function through sediment-hosted aquifers and enrichment of novel symbionts in the deep terrestrial subsurface.</title>
        <authorList>
            <person name="Probst A.J."/>
            <person name="Ladd B."/>
            <person name="Jarett J.K."/>
            <person name="Geller-Mcgrath D.E."/>
            <person name="Sieber C.M."/>
            <person name="Emerson J.B."/>
            <person name="Anantharaman K."/>
            <person name="Thomas B.C."/>
            <person name="Malmstrom R."/>
            <person name="Stieglmeier M."/>
            <person name="Klingl A."/>
            <person name="Woyke T."/>
            <person name="Ryan C.M."/>
            <person name="Banfield J.F."/>
        </authorList>
    </citation>
    <scope>NUCLEOTIDE SEQUENCE [LARGE SCALE GENOMIC DNA]</scope>
    <source>
        <strain evidence="8">CG10_big_fil_rev_8_21_14_0_10_36_16</strain>
    </source>
</reference>
<comment type="caution">
    <text evidence="8">The sequence shown here is derived from an EMBL/GenBank/DDBJ whole genome shotgun (WGS) entry which is preliminary data.</text>
</comment>
<dbReference type="InterPro" id="IPR005762">
    <property type="entry name" value="MurD"/>
</dbReference>
<dbReference type="SUPFAM" id="SSF51984">
    <property type="entry name" value="MurCD N-terminal domain"/>
    <property type="match status" value="1"/>
</dbReference>